<evidence type="ECO:0000256" key="3">
    <source>
        <dbReference type="ARBA" id="ARBA00023274"/>
    </source>
</evidence>
<comment type="similarity">
    <text evidence="1">Belongs to the universal ribosomal protein uL15 family.</text>
</comment>
<sequence>MGIFKFLKKNINNKSKKRIGRGSCRGKTSGRGHKGQKSRSGQKISKFFEGGQMPLYRTLPKYGFKRRVVKSVTKVINFKLIDLKKTTLNFECLFYI</sequence>
<keyword evidence="3" id="KW-0687">Ribonucleoprotein</keyword>
<dbReference type="InterPro" id="IPR005749">
    <property type="entry name" value="Ribosomal_uL15_bac-type"/>
</dbReference>
<accession>A0A7T0FXX5</accession>
<feature type="compositionally biased region" description="Basic residues" evidence="5">
    <location>
        <begin position="28"/>
        <end position="37"/>
    </location>
</feature>
<evidence type="ECO:0000313" key="6">
    <source>
        <dbReference type="EMBL" id="QPJ58524.1"/>
    </source>
</evidence>
<dbReference type="GO" id="GO:0015934">
    <property type="term" value="C:large ribosomal subunit"/>
    <property type="evidence" value="ECO:0007669"/>
    <property type="project" value="InterPro"/>
</dbReference>
<dbReference type="GO" id="GO:0006412">
    <property type="term" value="P:translation"/>
    <property type="evidence" value="ECO:0007669"/>
    <property type="project" value="InterPro"/>
</dbReference>
<evidence type="ECO:0000256" key="4">
    <source>
        <dbReference type="ARBA" id="ARBA00035497"/>
    </source>
</evidence>
<gene>
    <name evidence="6" type="primary">rplO</name>
    <name evidence="6" type="ORF">E5P55_00985</name>
</gene>
<evidence type="ECO:0000313" key="7">
    <source>
        <dbReference type="Proteomes" id="UP000594451"/>
    </source>
</evidence>
<protein>
    <recommendedName>
        <fullName evidence="4">50S ribosomal protein L15</fullName>
    </recommendedName>
</protein>
<organism evidence="6 7">
    <name type="scientific">Candidatus Pinguicoccus supinus</name>
    <dbReference type="NCBI Taxonomy" id="2529394"/>
    <lineage>
        <taxon>Bacteria</taxon>
        <taxon>Pseudomonadati</taxon>
        <taxon>Verrucomicrobiota</taxon>
        <taxon>Candidatus Pinguicoccus</taxon>
    </lineage>
</organism>
<dbReference type="AlphaFoldDB" id="A0A7T0FXX5"/>
<reference evidence="6 7" key="1">
    <citation type="journal article" date="2020" name="Sci. Rep.">
        <title>Morphology, ultrastructure, genomics, and phylogeny of Euplotes vanleeuwenhoeki sp. nov. and its ultra-reduced endosymbiont Candidatus Pinguicoccus supinus sp. nov.</title>
        <authorList>
            <person name="Serra V."/>
            <person name="Gammuto L."/>
            <person name="Nitla V."/>
            <person name="Castelli M."/>
            <person name="Lanzoni O."/>
            <person name="Sassera D."/>
            <person name="Bandi C."/>
            <person name="Sandeep B.V."/>
            <person name="Verni F."/>
            <person name="Modeo L."/>
            <person name="Petroni G."/>
        </authorList>
    </citation>
    <scope>NUCLEOTIDE SEQUENCE [LARGE SCALE GENOMIC DNA]</scope>
    <source>
        <strain evidence="6 7">KKR18_Esm</strain>
    </source>
</reference>
<evidence type="ECO:0000256" key="2">
    <source>
        <dbReference type="ARBA" id="ARBA00022980"/>
    </source>
</evidence>
<name>A0A7T0FXX5_9BACT</name>
<feature type="region of interest" description="Disordered" evidence="5">
    <location>
        <begin position="16"/>
        <end position="43"/>
    </location>
</feature>
<dbReference type="Proteomes" id="UP000594451">
    <property type="component" value="Chromosome"/>
</dbReference>
<evidence type="ECO:0000256" key="5">
    <source>
        <dbReference type="SAM" id="MobiDB-lite"/>
    </source>
</evidence>
<dbReference type="PANTHER" id="PTHR12934">
    <property type="entry name" value="50S RIBOSOMAL PROTEIN L15"/>
    <property type="match status" value="1"/>
</dbReference>
<keyword evidence="7" id="KW-1185">Reference proteome</keyword>
<dbReference type="GO" id="GO:0003735">
    <property type="term" value="F:structural constituent of ribosome"/>
    <property type="evidence" value="ECO:0007669"/>
    <property type="project" value="InterPro"/>
</dbReference>
<dbReference type="EMBL" id="CP039370">
    <property type="protein sequence ID" value="QPJ58524.1"/>
    <property type="molecule type" value="Genomic_DNA"/>
</dbReference>
<proteinExistence type="inferred from homology"/>
<keyword evidence="2 6" id="KW-0689">Ribosomal protein</keyword>
<dbReference type="SUPFAM" id="SSF52080">
    <property type="entry name" value="Ribosomal proteins L15p and L18e"/>
    <property type="match status" value="1"/>
</dbReference>
<dbReference type="NCBIfam" id="TIGR01071">
    <property type="entry name" value="rplO_bact"/>
    <property type="match status" value="1"/>
</dbReference>
<dbReference type="PANTHER" id="PTHR12934:SF11">
    <property type="entry name" value="LARGE RIBOSOMAL SUBUNIT PROTEIN UL15M"/>
    <property type="match status" value="1"/>
</dbReference>
<evidence type="ECO:0000256" key="1">
    <source>
        <dbReference type="ARBA" id="ARBA00007320"/>
    </source>
</evidence>
<dbReference type="KEGG" id="psup:E5P55_00985"/>
<dbReference type="InterPro" id="IPR036227">
    <property type="entry name" value="Ribosomal_uL15/eL18_sf"/>
</dbReference>